<feature type="region of interest" description="Disordered" evidence="2">
    <location>
        <begin position="346"/>
        <end position="371"/>
    </location>
</feature>
<evidence type="ECO:0000313" key="4">
    <source>
        <dbReference type="Proteomes" id="UP001583177"/>
    </source>
</evidence>
<reference evidence="3 4" key="1">
    <citation type="journal article" date="2024" name="IMA Fungus">
        <title>IMA Genome - F19 : A genome assembly and annotation guide to empower mycologists, including annotated draft genome sequences of Ceratocystis pirilliformis, Diaporthe australafricana, Fusarium ophioides, Paecilomyces lecythidis, and Sporothrix stenoceras.</title>
        <authorList>
            <person name="Aylward J."/>
            <person name="Wilson A.M."/>
            <person name="Visagie C.M."/>
            <person name="Spraker J."/>
            <person name="Barnes I."/>
            <person name="Buitendag C."/>
            <person name="Ceriani C."/>
            <person name="Del Mar Angel L."/>
            <person name="du Plessis D."/>
            <person name="Fuchs T."/>
            <person name="Gasser K."/>
            <person name="Kramer D."/>
            <person name="Li W."/>
            <person name="Munsamy K."/>
            <person name="Piso A."/>
            <person name="Price J.L."/>
            <person name="Sonnekus B."/>
            <person name="Thomas C."/>
            <person name="van der Nest A."/>
            <person name="van Dijk A."/>
            <person name="van Heerden A."/>
            <person name="van Vuuren N."/>
            <person name="Yilmaz N."/>
            <person name="Duong T.A."/>
            <person name="van der Merwe N.A."/>
            <person name="Wingfield M.J."/>
            <person name="Wingfield B.D."/>
        </authorList>
    </citation>
    <scope>NUCLEOTIDE SEQUENCE [LARGE SCALE GENOMIC DNA]</scope>
    <source>
        <strain evidence="3 4">CMW 18300</strain>
    </source>
</reference>
<evidence type="ECO:0000256" key="1">
    <source>
        <dbReference type="SAM" id="Coils"/>
    </source>
</evidence>
<feature type="compositionally biased region" description="Low complexity" evidence="2">
    <location>
        <begin position="393"/>
        <end position="411"/>
    </location>
</feature>
<comment type="caution">
    <text evidence="3">The sequence shown here is derived from an EMBL/GenBank/DDBJ whole genome shotgun (WGS) entry which is preliminary data.</text>
</comment>
<feature type="compositionally biased region" description="Polar residues" evidence="2">
    <location>
        <begin position="709"/>
        <end position="726"/>
    </location>
</feature>
<organism evidence="3 4">
    <name type="scientific">Diaporthe australafricana</name>
    <dbReference type="NCBI Taxonomy" id="127596"/>
    <lineage>
        <taxon>Eukaryota</taxon>
        <taxon>Fungi</taxon>
        <taxon>Dikarya</taxon>
        <taxon>Ascomycota</taxon>
        <taxon>Pezizomycotina</taxon>
        <taxon>Sordariomycetes</taxon>
        <taxon>Sordariomycetidae</taxon>
        <taxon>Diaporthales</taxon>
        <taxon>Diaporthaceae</taxon>
        <taxon>Diaporthe</taxon>
    </lineage>
</organism>
<dbReference type="Proteomes" id="UP001583177">
    <property type="component" value="Unassembled WGS sequence"/>
</dbReference>
<feature type="compositionally biased region" description="Polar residues" evidence="2">
    <location>
        <begin position="14"/>
        <end position="30"/>
    </location>
</feature>
<feature type="region of interest" description="Disordered" evidence="2">
    <location>
        <begin position="534"/>
        <end position="596"/>
    </location>
</feature>
<evidence type="ECO:0000256" key="2">
    <source>
        <dbReference type="SAM" id="MobiDB-lite"/>
    </source>
</evidence>
<feature type="region of interest" description="Disordered" evidence="2">
    <location>
        <begin position="705"/>
        <end position="726"/>
    </location>
</feature>
<feature type="region of interest" description="Disordered" evidence="2">
    <location>
        <begin position="427"/>
        <end position="449"/>
    </location>
</feature>
<evidence type="ECO:0000313" key="3">
    <source>
        <dbReference type="EMBL" id="KAL1851406.1"/>
    </source>
</evidence>
<name>A0ABR3W2K3_9PEZI</name>
<feature type="region of interest" description="Disordered" evidence="2">
    <location>
        <begin position="1"/>
        <end position="39"/>
    </location>
</feature>
<gene>
    <name evidence="3" type="ORF">Daus18300_012517</name>
</gene>
<feature type="region of interest" description="Disordered" evidence="2">
    <location>
        <begin position="385"/>
        <end position="411"/>
    </location>
</feature>
<feature type="compositionally biased region" description="Basic and acidic residues" evidence="2">
    <location>
        <begin position="586"/>
        <end position="596"/>
    </location>
</feature>
<feature type="coiled-coil region" evidence="1">
    <location>
        <begin position="176"/>
        <end position="203"/>
    </location>
</feature>
<keyword evidence="4" id="KW-1185">Reference proteome</keyword>
<dbReference type="EMBL" id="JAWRVE010000172">
    <property type="protein sequence ID" value="KAL1851406.1"/>
    <property type="molecule type" value="Genomic_DNA"/>
</dbReference>
<proteinExistence type="predicted"/>
<feature type="compositionally biased region" description="Low complexity" evidence="2">
    <location>
        <begin position="551"/>
        <end position="569"/>
    </location>
</feature>
<keyword evidence="1" id="KW-0175">Coiled coil</keyword>
<sequence>MADRGWFGRGRSAHTAQQPAQMSNATSGTHSEVGDQAPPASLRRSFTQVPLQQSHPHKPLKLAKISSYIGLGALAKAQSSTAAMYPELVMERSDSIKSGANGHHVTAVDGGGPIGDWQPASRKGEFPFYNEAECTWHNPSLKQMVETVSCTIMKNGSSAPIPRHLNGWIAGIIEEVSHQTSELNSLRTQVAELKATRQEEVIEFTKVTEEWAQREMNFKAEINRLEHIISDTQHGAESVLLARAGSVVNRNDGRAFRAKLDRLSRSDEGKPYRARFWPPRVADVADMSLAEDGTALAGGVHPADRHRAYLIEQDKRDAIALSPGDVGLTVNTTPYKILGTTPSLLGHKSDINLSNQPHDGSPRRYRKQGQDIGAKLAAARISLQTTGKPPAPSAQNSNDSSSQSSSGNASCSSSLIAQGLAEIAQAKVTPHTSPTKDENLCGLPVEEPKKSDDVLGTIRQLAVQNGGLPDDGIDDESSCSSSIVDPRGHRAFSFSGGDDRIASEDVAITSIGRAPTNVDSSARRLLQLSAVQEQPLDSQLDGASPFSKDISPSTSGYRKSGSSSSSSETSQRRSRAAMLRSMGHNHATEAKKKQDAANEIKKLEAASICSPMIIAMARERSVPSPSKKVQEAEVSDDNRRRRIYQQGRALISDEELGLAPIRKEENCDQAHVRPQIRMVEATAPSAIKRPSNDLGCNQEAAVAAARALQRSSSGQKSQNESQAQAA</sequence>
<accession>A0ABR3W2K3</accession>
<protein>
    <submittedName>
        <fullName evidence="3">Uncharacterized protein</fullName>
    </submittedName>
</protein>